<feature type="region of interest" description="Disordered" evidence="1">
    <location>
        <begin position="196"/>
        <end position="222"/>
    </location>
</feature>
<dbReference type="AlphaFoldDB" id="A0A1B6KIA2"/>
<evidence type="ECO:0008006" key="4">
    <source>
        <dbReference type="Google" id="ProtNLM"/>
    </source>
</evidence>
<keyword evidence="2" id="KW-0732">Signal</keyword>
<gene>
    <name evidence="3" type="ORF">g.4649</name>
</gene>
<accession>A0A1B6KIA2</accession>
<dbReference type="PANTHER" id="PTHR14735">
    <property type="entry name" value="COILED-COIL DOMAIN-CONTAINING PROTEIN 134"/>
    <property type="match status" value="1"/>
</dbReference>
<feature type="signal peptide" evidence="2">
    <location>
        <begin position="1"/>
        <end position="24"/>
    </location>
</feature>
<feature type="chain" id="PRO_5008586593" description="Coiled-coil domain-containing protein 134" evidence="2">
    <location>
        <begin position="25"/>
        <end position="222"/>
    </location>
</feature>
<dbReference type="PANTHER" id="PTHR14735:SF1">
    <property type="entry name" value="COILED-COIL DOMAIN-CONTAINING PROTEIN 134"/>
    <property type="match status" value="1"/>
</dbReference>
<evidence type="ECO:0000256" key="2">
    <source>
        <dbReference type="SAM" id="SignalP"/>
    </source>
</evidence>
<proteinExistence type="predicted"/>
<dbReference type="Pfam" id="PF15002">
    <property type="entry name" value="ERK-JNK_inhib"/>
    <property type="match status" value="1"/>
</dbReference>
<reference evidence="3" key="1">
    <citation type="submission" date="2015-11" db="EMBL/GenBank/DDBJ databases">
        <title>De novo transcriptome assembly of four potential Pierce s Disease insect vectors from Arizona vineyards.</title>
        <authorList>
            <person name="Tassone E.E."/>
        </authorList>
    </citation>
    <scope>NUCLEOTIDE SEQUENCE</scope>
</reference>
<dbReference type="InterPro" id="IPR026321">
    <property type="entry name" value="CC134"/>
</dbReference>
<name>A0A1B6KIA2_9HEMI</name>
<protein>
    <recommendedName>
        <fullName evidence="4">Coiled-coil domain-containing protein 134</fullName>
    </recommendedName>
</protein>
<evidence type="ECO:0000256" key="1">
    <source>
        <dbReference type="SAM" id="MobiDB-lite"/>
    </source>
</evidence>
<dbReference type="EMBL" id="GEBQ01028832">
    <property type="protein sequence ID" value="JAT11145.1"/>
    <property type="molecule type" value="Transcribed_RNA"/>
</dbReference>
<evidence type="ECO:0000313" key="3">
    <source>
        <dbReference type="EMBL" id="JAT11145.1"/>
    </source>
</evidence>
<sequence>MFQKESVFYLHLFVCVFLILIVKSDEPVSEQNEKLFKQLFKLRRVEQLEAVKKIKQLPDEKQNKMVQTVTKTIFDVILKSRVILESSGFTPGVSDFPETEAVRDALSLILENTALMGEMVLRLPERVEPVLRSTAEWPVLLAWSLVFANQTQLLDTSTTTLIYLVGQELNLTNRDPDYINPYKYAKEKVKVKTVGEKEKIKKKKKTETPRGPRITLPQTGEL</sequence>
<organism evidence="3">
    <name type="scientific">Graphocephala atropunctata</name>
    <dbReference type="NCBI Taxonomy" id="36148"/>
    <lineage>
        <taxon>Eukaryota</taxon>
        <taxon>Metazoa</taxon>
        <taxon>Ecdysozoa</taxon>
        <taxon>Arthropoda</taxon>
        <taxon>Hexapoda</taxon>
        <taxon>Insecta</taxon>
        <taxon>Pterygota</taxon>
        <taxon>Neoptera</taxon>
        <taxon>Paraneoptera</taxon>
        <taxon>Hemiptera</taxon>
        <taxon>Auchenorrhyncha</taxon>
        <taxon>Membracoidea</taxon>
        <taxon>Cicadellidae</taxon>
        <taxon>Cicadellinae</taxon>
        <taxon>Cicadellini</taxon>
        <taxon>Graphocephala</taxon>
    </lineage>
</organism>